<comment type="caution">
    <text evidence="4">The sequence shown here is derived from an EMBL/GenBank/DDBJ whole genome shotgun (WGS) entry which is preliminary data.</text>
</comment>
<evidence type="ECO:0000256" key="2">
    <source>
        <dbReference type="PROSITE-ProRule" id="PRU00335"/>
    </source>
</evidence>
<dbReference type="GO" id="GO:0000976">
    <property type="term" value="F:transcription cis-regulatory region binding"/>
    <property type="evidence" value="ECO:0007669"/>
    <property type="project" value="TreeGrafter"/>
</dbReference>
<reference evidence="4" key="1">
    <citation type="submission" date="2020-09" db="EMBL/GenBank/DDBJ databases">
        <title>Secondary metabolite and genome analysis of marine Streptomyces chumphonensis KK1-2T.</title>
        <authorList>
            <person name="Phongsopitanun W."/>
            <person name="Kanchanasin P."/>
            <person name="Pittayakhajonwut P."/>
            <person name="Suwanborirux K."/>
            <person name="Tanasupawat S."/>
        </authorList>
    </citation>
    <scope>NUCLEOTIDE SEQUENCE</scope>
    <source>
        <strain evidence="4">KK1-2</strain>
    </source>
</reference>
<evidence type="ECO:0000259" key="3">
    <source>
        <dbReference type="PROSITE" id="PS50977"/>
    </source>
</evidence>
<dbReference type="EMBL" id="JACXYU010000008">
    <property type="protein sequence ID" value="MBD3933094.1"/>
    <property type="molecule type" value="Genomic_DNA"/>
</dbReference>
<dbReference type="Pfam" id="PF17940">
    <property type="entry name" value="TetR_C_31"/>
    <property type="match status" value="1"/>
</dbReference>
<evidence type="ECO:0000313" key="4">
    <source>
        <dbReference type="EMBL" id="MBD3933094.1"/>
    </source>
</evidence>
<evidence type="ECO:0000313" key="5">
    <source>
        <dbReference type="Proteomes" id="UP000632289"/>
    </source>
</evidence>
<dbReference type="SUPFAM" id="SSF46689">
    <property type="entry name" value="Homeodomain-like"/>
    <property type="match status" value="1"/>
</dbReference>
<organism evidence="4 5">
    <name type="scientific">Streptomyces chumphonensis</name>
    <dbReference type="NCBI Taxonomy" id="1214925"/>
    <lineage>
        <taxon>Bacteria</taxon>
        <taxon>Bacillati</taxon>
        <taxon>Actinomycetota</taxon>
        <taxon>Actinomycetes</taxon>
        <taxon>Kitasatosporales</taxon>
        <taxon>Streptomycetaceae</taxon>
        <taxon>Streptomyces</taxon>
    </lineage>
</organism>
<dbReference type="SUPFAM" id="SSF48498">
    <property type="entry name" value="Tetracyclin repressor-like, C-terminal domain"/>
    <property type="match status" value="1"/>
</dbReference>
<gene>
    <name evidence="4" type="ORF">IF129_16230</name>
</gene>
<dbReference type="PROSITE" id="PS50977">
    <property type="entry name" value="HTH_TETR_2"/>
    <property type="match status" value="1"/>
</dbReference>
<dbReference type="InterPro" id="IPR036271">
    <property type="entry name" value="Tet_transcr_reg_TetR-rel_C_sf"/>
</dbReference>
<dbReference type="InterPro" id="IPR041583">
    <property type="entry name" value="TetR_C_31"/>
</dbReference>
<keyword evidence="5" id="KW-1185">Reference proteome</keyword>
<dbReference type="InterPro" id="IPR050109">
    <property type="entry name" value="HTH-type_TetR-like_transc_reg"/>
</dbReference>
<name>A0A927F2P5_9ACTN</name>
<dbReference type="RefSeq" id="WP_191210390.1">
    <property type="nucleotide sequence ID" value="NZ_BAABKL010000007.1"/>
</dbReference>
<feature type="domain" description="HTH tetR-type" evidence="3">
    <location>
        <begin position="11"/>
        <end position="71"/>
    </location>
</feature>
<dbReference type="InterPro" id="IPR009057">
    <property type="entry name" value="Homeodomain-like_sf"/>
</dbReference>
<dbReference type="PRINTS" id="PR00455">
    <property type="entry name" value="HTHTETR"/>
</dbReference>
<protein>
    <submittedName>
        <fullName evidence="4">TetR/AcrR family transcriptional regulator</fullName>
    </submittedName>
</protein>
<evidence type="ECO:0000256" key="1">
    <source>
        <dbReference type="ARBA" id="ARBA00023125"/>
    </source>
</evidence>
<sequence length="188" mass="19803">MNASPSARRGREVRERLQAAAAELIAERGWSAVSTRLLADRAGVGPGLVHYHFPSLQALLSEAALGTVRALADELGALLDRADGLDEGLTGLLAALDHYDGRDTTSLLFSEVYLAAARDPELGAALADVLGATRRRIARWLAAHGAPAPEDTAAVLTAALDGVMLHRPLDAQLTSARVAPVLRRALHP</sequence>
<dbReference type="Proteomes" id="UP000632289">
    <property type="component" value="Unassembled WGS sequence"/>
</dbReference>
<dbReference type="PANTHER" id="PTHR30055">
    <property type="entry name" value="HTH-TYPE TRANSCRIPTIONAL REGULATOR RUTR"/>
    <property type="match status" value="1"/>
</dbReference>
<proteinExistence type="predicted"/>
<dbReference type="Gene3D" id="1.10.357.10">
    <property type="entry name" value="Tetracycline Repressor, domain 2"/>
    <property type="match status" value="1"/>
</dbReference>
<dbReference type="AlphaFoldDB" id="A0A927F2P5"/>
<dbReference type="InterPro" id="IPR001647">
    <property type="entry name" value="HTH_TetR"/>
</dbReference>
<dbReference type="Pfam" id="PF00440">
    <property type="entry name" value="TetR_N"/>
    <property type="match status" value="1"/>
</dbReference>
<accession>A0A927F2P5</accession>
<feature type="DNA-binding region" description="H-T-H motif" evidence="2">
    <location>
        <begin position="34"/>
        <end position="53"/>
    </location>
</feature>
<dbReference type="GO" id="GO:0003700">
    <property type="term" value="F:DNA-binding transcription factor activity"/>
    <property type="evidence" value="ECO:0007669"/>
    <property type="project" value="TreeGrafter"/>
</dbReference>
<dbReference type="PANTHER" id="PTHR30055:SF226">
    <property type="entry name" value="HTH-TYPE TRANSCRIPTIONAL REGULATOR PKSA"/>
    <property type="match status" value="1"/>
</dbReference>
<keyword evidence="1 2" id="KW-0238">DNA-binding</keyword>